<reference evidence="1 2" key="1">
    <citation type="journal article" date="2024" name="BMC Genomics">
        <title>De novo assembly and annotation of Popillia japonica's genome with initial clues to its potential as an invasive pest.</title>
        <authorList>
            <person name="Cucini C."/>
            <person name="Boschi S."/>
            <person name="Funari R."/>
            <person name="Cardaioli E."/>
            <person name="Iannotti N."/>
            <person name="Marturano G."/>
            <person name="Paoli F."/>
            <person name="Bruttini M."/>
            <person name="Carapelli A."/>
            <person name="Frati F."/>
            <person name="Nardi F."/>
        </authorList>
    </citation>
    <scope>NUCLEOTIDE SEQUENCE [LARGE SCALE GENOMIC DNA]</scope>
    <source>
        <strain evidence="1">DMR45628</strain>
    </source>
</reference>
<protein>
    <submittedName>
        <fullName evidence="1">Uncharacterized protein</fullName>
    </submittedName>
</protein>
<dbReference type="AlphaFoldDB" id="A0AAW1JVK8"/>
<proteinExistence type="predicted"/>
<evidence type="ECO:0000313" key="2">
    <source>
        <dbReference type="Proteomes" id="UP001458880"/>
    </source>
</evidence>
<gene>
    <name evidence="1" type="ORF">QE152_g27494</name>
</gene>
<organism evidence="1 2">
    <name type="scientific">Popillia japonica</name>
    <name type="common">Japanese beetle</name>
    <dbReference type="NCBI Taxonomy" id="7064"/>
    <lineage>
        <taxon>Eukaryota</taxon>
        <taxon>Metazoa</taxon>
        <taxon>Ecdysozoa</taxon>
        <taxon>Arthropoda</taxon>
        <taxon>Hexapoda</taxon>
        <taxon>Insecta</taxon>
        <taxon>Pterygota</taxon>
        <taxon>Neoptera</taxon>
        <taxon>Endopterygota</taxon>
        <taxon>Coleoptera</taxon>
        <taxon>Polyphaga</taxon>
        <taxon>Scarabaeiformia</taxon>
        <taxon>Scarabaeidae</taxon>
        <taxon>Rutelinae</taxon>
        <taxon>Popillia</taxon>
    </lineage>
</organism>
<dbReference type="EMBL" id="JASPKY010000338">
    <property type="protein sequence ID" value="KAK9708015.1"/>
    <property type="molecule type" value="Genomic_DNA"/>
</dbReference>
<accession>A0AAW1JVK8</accession>
<comment type="caution">
    <text evidence="1">The sequence shown here is derived from an EMBL/GenBank/DDBJ whole genome shotgun (WGS) entry which is preliminary data.</text>
</comment>
<keyword evidence="2" id="KW-1185">Reference proteome</keyword>
<sequence length="142" mass="16486">MIAHSWDRVAKTTIQNSFKHGGFSNIDDIMPEEKMAFPEDISAVDFEKWLDIDENIEVAAATTEADILQNIQQPSTSSNDTFEQLNYDDEEIEKPPTDHEMRCALNILRRGVQSRADTFKIQYEYENFIYDLLQRGYRQSSV</sequence>
<evidence type="ECO:0000313" key="1">
    <source>
        <dbReference type="EMBL" id="KAK9708015.1"/>
    </source>
</evidence>
<dbReference type="Proteomes" id="UP001458880">
    <property type="component" value="Unassembled WGS sequence"/>
</dbReference>
<name>A0AAW1JVK8_POPJA</name>